<organism evidence="6 7">
    <name type="scientific">Bionectria ochroleuca</name>
    <name type="common">Gliocladium roseum</name>
    <dbReference type="NCBI Taxonomy" id="29856"/>
    <lineage>
        <taxon>Eukaryota</taxon>
        <taxon>Fungi</taxon>
        <taxon>Dikarya</taxon>
        <taxon>Ascomycota</taxon>
        <taxon>Pezizomycotina</taxon>
        <taxon>Sordariomycetes</taxon>
        <taxon>Hypocreomycetidae</taxon>
        <taxon>Hypocreales</taxon>
        <taxon>Bionectriaceae</taxon>
        <taxon>Clonostachys</taxon>
    </lineage>
</organism>
<evidence type="ECO:0000313" key="6">
    <source>
        <dbReference type="EMBL" id="KAF9760123.1"/>
    </source>
</evidence>
<dbReference type="GO" id="GO:0016747">
    <property type="term" value="F:acyltransferase activity, transferring groups other than amino-acyl groups"/>
    <property type="evidence" value="ECO:0007669"/>
    <property type="project" value="InterPro"/>
</dbReference>
<dbReference type="EMBL" id="JADCTT010000001">
    <property type="protein sequence ID" value="KAF9760123.1"/>
    <property type="molecule type" value="Genomic_DNA"/>
</dbReference>
<reference evidence="6" key="1">
    <citation type="submission" date="2020-10" db="EMBL/GenBank/DDBJ databases">
        <title>High-Quality Genome Resource of Clonostachys rosea strain S41 by Oxford Nanopore Long-Read Sequencing.</title>
        <authorList>
            <person name="Wang H."/>
        </authorList>
    </citation>
    <scope>NUCLEOTIDE SEQUENCE</scope>
    <source>
        <strain evidence="6">S41</strain>
    </source>
</reference>
<evidence type="ECO:0000313" key="7">
    <source>
        <dbReference type="Proteomes" id="UP000616885"/>
    </source>
</evidence>
<feature type="domain" description="Chalcone/stilbene synthase N-terminal" evidence="4">
    <location>
        <begin position="68"/>
        <end position="223"/>
    </location>
</feature>
<dbReference type="InterPro" id="IPR001099">
    <property type="entry name" value="Chalcone/stilbene_synt_N"/>
</dbReference>
<dbReference type="Gene3D" id="3.40.47.10">
    <property type="match status" value="2"/>
</dbReference>
<protein>
    <submittedName>
        <fullName evidence="6">Uncharacterized protein</fullName>
    </submittedName>
</protein>
<dbReference type="InterPro" id="IPR016039">
    <property type="entry name" value="Thiolase-like"/>
</dbReference>
<dbReference type="PANTHER" id="PTHR11877">
    <property type="entry name" value="HYDROXYMETHYLGLUTARYL-COA SYNTHASE"/>
    <property type="match status" value="1"/>
</dbReference>
<dbReference type="PANTHER" id="PTHR11877:SF46">
    <property type="entry name" value="TYPE III POLYKETIDE SYNTHASE A"/>
    <property type="match status" value="1"/>
</dbReference>
<dbReference type="PIRSF" id="PIRSF000451">
    <property type="entry name" value="PKS_III"/>
    <property type="match status" value="1"/>
</dbReference>
<evidence type="ECO:0000256" key="1">
    <source>
        <dbReference type="ARBA" id="ARBA00005531"/>
    </source>
</evidence>
<dbReference type="Pfam" id="PF00195">
    <property type="entry name" value="Chal_sti_synt_N"/>
    <property type="match status" value="1"/>
</dbReference>
<proteinExistence type="inferred from homology"/>
<name>A0A8H7NPR4_BIOOC</name>
<accession>A0A8H7NPR4</accession>
<dbReference type="SUPFAM" id="SSF53901">
    <property type="entry name" value="Thiolase-like"/>
    <property type="match status" value="2"/>
</dbReference>
<dbReference type="Pfam" id="PF02797">
    <property type="entry name" value="Chal_sti_synt_C"/>
    <property type="match status" value="1"/>
</dbReference>
<keyword evidence="2 3" id="KW-0808">Transferase</keyword>
<comment type="similarity">
    <text evidence="1 3">Belongs to the thiolase-like superfamily. Chalcone/stilbene synthases family.</text>
</comment>
<evidence type="ECO:0000256" key="2">
    <source>
        <dbReference type="ARBA" id="ARBA00022679"/>
    </source>
</evidence>
<comment type="caution">
    <text evidence="6">The sequence shown here is derived from an EMBL/GenBank/DDBJ whole genome shotgun (WGS) entry which is preliminary data.</text>
</comment>
<feature type="domain" description="Chalcone/stilbene synthase C-terminal" evidence="5">
    <location>
        <begin position="240"/>
        <end position="384"/>
    </location>
</feature>
<evidence type="ECO:0000259" key="5">
    <source>
        <dbReference type="Pfam" id="PF02797"/>
    </source>
</evidence>
<gene>
    <name evidence="6" type="ORF">IM811_001817</name>
</gene>
<evidence type="ECO:0000259" key="4">
    <source>
        <dbReference type="Pfam" id="PF00195"/>
    </source>
</evidence>
<dbReference type="InterPro" id="IPR012328">
    <property type="entry name" value="Chalcone/stilbene_synt_C"/>
</dbReference>
<keyword evidence="3" id="KW-0012">Acyltransferase</keyword>
<dbReference type="Proteomes" id="UP000616885">
    <property type="component" value="Unassembled WGS sequence"/>
</dbReference>
<sequence length="406" mass="43699">MSPVDNTFGELGLSIIGVGVQYPRYNLAPDDLETLSKRFYASTPSMNKVLSINRFTGIENRSSIGTIDHPLVNQETAPSVSQLHEVFVEDGVPLAITASQKAIEESRIRLSDITHVVSTTCTNNANPGFDNLVVAGLGIKQQVEKVLLQGVGCSGGLAVLRTASNLALGRTAQRKPARILCVALELCTPLVRSEFDSINELQEVRIGPALFSDCASAVILSNDLGGYVEPIYDVLGWDHRVIPDTAEHLRFDSDPLGWKVVLTPDVPKVACAAVPEAFSDILASVPSIPRSLKNAEDFDWALHPGGATILTGTEKEMGITPYHLRASYDTYMKHGNSSSATIFSVLNRLRAKDMDAIAPSGGPREFVVACAFGPGVSVEMCALRRSQNSQRVADCLTPPLDDPDLD</sequence>
<dbReference type="AlphaFoldDB" id="A0A8H7NPR4"/>
<dbReference type="GO" id="GO:0030639">
    <property type="term" value="P:polyketide biosynthetic process"/>
    <property type="evidence" value="ECO:0007669"/>
    <property type="project" value="TreeGrafter"/>
</dbReference>
<dbReference type="InterPro" id="IPR011141">
    <property type="entry name" value="Polyketide_synthase_type-III"/>
</dbReference>
<dbReference type="CDD" id="cd00831">
    <property type="entry name" value="CHS_like"/>
    <property type="match status" value="1"/>
</dbReference>
<evidence type="ECO:0000256" key="3">
    <source>
        <dbReference type="RuleBase" id="RU003633"/>
    </source>
</evidence>